<keyword evidence="1" id="KW-0812">Transmembrane</keyword>
<feature type="transmembrane region" description="Helical" evidence="1">
    <location>
        <begin position="35"/>
        <end position="55"/>
    </location>
</feature>
<name>A0A1F4U2H3_UNCKA</name>
<feature type="transmembrane region" description="Helical" evidence="1">
    <location>
        <begin position="67"/>
        <end position="88"/>
    </location>
</feature>
<dbReference type="AlphaFoldDB" id="A0A1F4U2H3"/>
<evidence type="ECO:0000313" key="2">
    <source>
        <dbReference type="EMBL" id="OGC39067.1"/>
    </source>
</evidence>
<comment type="caution">
    <text evidence="2">The sequence shown here is derived from an EMBL/GenBank/DDBJ whole genome shotgun (WGS) entry which is preliminary data.</text>
</comment>
<protein>
    <recommendedName>
        <fullName evidence="4">DUF304 domain-containing protein</fullName>
    </recommendedName>
</protein>
<gene>
    <name evidence="2" type="ORF">A3K42_00645</name>
</gene>
<reference evidence="2 3" key="1">
    <citation type="journal article" date="2016" name="Nat. Commun.">
        <title>Thousands of microbial genomes shed light on interconnected biogeochemical processes in an aquifer system.</title>
        <authorList>
            <person name="Anantharaman K."/>
            <person name="Brown C.T."/>
            <person name="Hug L.A."/>
            <person name="Sharon I."/>
            <person name="Castelle C.J."/>
            <person name="Probst A.J."/>
            <person name="Thomas B.C."/>
            <person name="Singh A."/>
            <person name="Wilkins M.J."/>
            <person name="Karaoz U."/>
            <person name="Brodie E.L."/>
            <person name="Williams K.H."/>
            <person name="Hubbard S.S."/>
            <person name="Banfield J.F."/>
        </authorList>
    </citation>
    <scope>NUCLEOTIDE SEQUENCE [LARGE SCALE GENOMIC DNA]</scope>
</reference>
<sequence>MLGSFVEHPKNVTYDGADKDEKILYVLRQSIVVNIPWMLLVILMAIIPSFVFPMLPTFIDAKFRLMLFLFWYLILIGYTFQRVLNWFFNVYIISNKKIVDVDFHGILYKNISEALLNNIEDVTSTVHGFWGVVFNFGDVTIQTAAEEREFDFGNIDNPSVVRDIISDLVAERRHHKK</sequence>
<proteinExistence type="predicted"/>
<evidence type="ECO:0000313" key="3">
    <source>
        <dbReference type="Proteomes" id="UP000178270"/>
    </source>
</evidence>
<organism evidence="2 3">
    <name type="scientific">candidate division WWE3 bacterium RBG_13_37_7</name>
    <dbReference type="NCBI Taxonomy" id="1802609"/>
    <lineage>
        <taxon>Bacteria</taxon>
        <taxon>Katanobacteria</taxon>
    </lineage>
</organism>
<dbReference type="EMBL" id="MEUS01000001">
    <property type="protein sequence ID" value="OGC39067.1"/>
    <property type="molecule type" value="Genomic_DNA"/>
</dbReference>
<evidence type="ECO:0000256" key="1">
    <source>
        <dbReference type="SAM" id="Phobius"/>
    </source>
</evidence>
<evidence type="ECO:0008006" key="4">
    <source>
        <dbReference type="Google" id="ProtNLM"/>
    </source>
</evidence>
<keyword evidence="1" id="KW-0472">Membrane</keyword>
<accession>A0A1F4U2H3</accession>
<keyword evidence="1" id="KW-1133">Transmembrane helix</keyword>
<dbReference type="Proteomes" id="UP000178270">
    <property type="component" value="Unassembled WGS sequence"/>
</dbReference>